<dbReference type="Proteomes" id="UP000317093">
    <property type="component" value="Chromosome"/>
</dbReference>
<dbReference type="InterPro" id="IPR046659">
    <property type="entry name" value="DUF6768"/>
</dbReference>
<feature type="transmembrane region" description="Helical" evidence="1">
    <location>
        <begin position="74"/>
        <end position="96"/>
    </location>
</feature>
<dbReference type="EMBL" id="CP036279">
    <property type="protein sequence ID" value="QDU62574.1"/>
    <property type="molecule type" value="Genomic_DNA"/>
</dbReference>
<dbReference type="AlphaFoldDB" id="A0A518B6H7"/>
<name>A0A518B6H7_9BACT</name>
<reference evidence="2 3" key="1">
    <citation type="submission" date="2019-02" db="EMBL/GenBank/DDBJ databases">
        <title>Deep-cultivation of Planctomycetes and their phenomic and genomic characterization uncovers novel biology.</title>
        <authorList>
            <person name="Wiegand S."/>
            <person name="Jogler M."/>
            <person name="Boedeker C."/>
            <person name="Pinto D."/>
            <person name="Vollmers J."/>
            <person name="Rivas-Marin E."/>
            <person name="Kohn T."/>
            <person name="Peeters S.H."/>
            <person name="Heuer A."/>
            <person name="Rast P."/>
            <person name="Oberbeckmann S."/>
            <person name="Bunk B."/>
            <person name="Jeske O."/>
            <person name="Meyerdierks A."/>
            <person name="Storesund J.E."/>
            <person name="Kallscheuer N."/>
            <person name="Luecker S."/>
            <person name="Lage O.M."/>
            <person name="Pohl T."/>
            <person name="Merkel B.J."/>
            <person name="Hornburger P."/>
            <person name="Mueller R.-W."/>
            <person name="Bruemmer F."/>
            <person name="Labrenz M."/>
            <person name="Spormann A.M."/>
            <person name="Op den Camp H."/>
            <person name="Overmann J."/>
            <person name="Amann R."/>
            <person name="Jetten M.S.M."/>
            <person name="Mascher T."/>
            <person name="Medema M.H."/>
            <person name="Devos D.P."/>
            <person name="Kaster A.-K."/>
            <person name="Ovreas L."/>
            <person name="Rohde M."/>
            <person name="Galperin M.Y."/>
            <person name="Jogler C."/>
        </authorList>
    </citation>
    <scope>NUCLEOTIDE SEQUENCE [LARGE SCALE GENOMIC DNA]</scope>
    <source>
        <strain evidence="2 3">Pan216</strain>
    </source>
</reference>
<keyword evidence="1" id="KW-1133">Transmembrane helix</keyword>
<gene>
    <name evidence="2" type="ORF">Pan216_34410</name>
</gene>
<evidence type="ECO:0000313" key="2">
    <source>
        <dbReference type="EMBL" id="QDU62574.1"/>
    </source>
</evidence>
<protein>
    <submittedName>
        <fullName evidence="2">Uncharacterized protein</fullName>
    </submittedName>
</protein>
<organism evidence="2 3">
    <name type="scientific">Kolteria novifilia</name>
    <dbReference type="NCBI Taxonomy" id="2527975"/>
    <lineage>
        <taxon>Bacteria</taxon>
        <taxon>Pseudomonadati</taxon>
        <taxon>Planctomycetota</taxon>
        <taxon>Planctomycetia</taxon>
        <taxon>Kolteriales</taxon>
        <taxon>Kolteriaceae</taxon>
        <taxon>Kolteria</taxon>
    </lineage>
</organism>
<keyword evidence="1" id="KW-0812">Transmembrane</keyword>
<dbReference type="KEGG" id="knv:Pan216_34410"/>
<proteinExistence type="predicted"/>
<accession>A0A518B6H7</accession>
<feature type="transmembrane region" description="Helical" evidence="1">
    <location>
        <begin position="42"/>
        <end position="68"/>
    </location>
</feature>
<dbReference type="Pfam" id="PF20556">
    <property type="entry name" value="DUF6768"/>
    <property type="match status" value="1"/>
</dbReference>
<keyword evidence="3" id="KW-1185">Reference proteome</keyword>
<keyword evidence="1" id="KW-0472">Membrane</keyword>
<evidence type="ECO:0000313" key="3">
    <source>
        <dbReference type="Proteomes" id="UP000317093"/>
    </source>
</evidence>
<evidence type="ECO:0000256" key="1">
    <source>
        <dbReference type="SAM" id="Phobius"/>
    </source>
</evidence>
<sequence>MSHLDDKIRQALAMDDTDLLQRMDEQSLQEKIVDSFRGRSRWLVVLTFVGTFVFTVLMFLCAAAFFQAESVRALVGWSVGFLFCSLTVSLFKIFYWMELHKNTVTRELKRLELQVARLAQRLEEASS</sequence>